<evidence type="ECO:0000256" key="1">
    <source>
        <dbReference type="SAM" id="MobiDB-lite"/>
    </source>
</evidence>
<evidence type="ECO:0000313" key="2">
    <source>
        <dbReference type="EMBL" id="KAJ1971564.1"/>
    </source>
</evidence>
<evidence type="ECO:0000313" key="3">
    <source>
        <dbReference type="Proteomes" id="UP001151582"/>
    </source>
</evidence>
<dbReference type="Proteomes" id="UP001151582">
    <property type="component" value="Unassembled WGS sequence"/>
</dbReference>
<feature type="compositionally biased region" description="Low complexity" evidence="1">
    <location>
        <begin position="43"/>
        <end position="53"/>
    </location>
</feature>
<sequence>MEFQKSVHQAMATATTKLAEVQRQTMLRHQVTQRIEQMPSVSTPAKPATPKTPSVGTPKADSLLKRKKKSASDATSGQTGSAQKRRKKTPSMVSPKIA</sequence>
<keyword evidence="3" id="KW-1185">Reference proteome</keyword>
<comment type="caution">
    <text evidence="2">The sequence shown here is derived from an EMBL/GenBank/DDBJ whole genome shotgun (WGS) entry which is preliminary data.</text>
</comment>
<reference evidence="2" key="1">
    <citation type="submission" date="2022-07" db="EMBL/GenBank/DDBJ databases">
        <title>Phylogenomic reconstructions and comparative analyses of Kickxellomycotina fungi.</title>
        <authorList>
            <person name="Reynolds N.K."/>
            <person name="Stajich J.E."/>
            <person name="Barry K."/>
            <person name="Grigoriev I.V."/>
            <person name="Crous P."/>
            <person name="Smith M.E."/>
        </authorList>
    </citation>
    <scope>NUCLEOTIDE SEQUENCE</scope>
    <source>
        <strain evidence="2">RSA 567</strain>
    </source>
</reference>
<dbReference type="OrthoDB" id="10372319at2759"/>
<organism evidence="2 3">
    <name type="scientific">Dimargaris verticillata</name>
    <dbReference type="NCBI Taxonomy" id="2761393"/>
    <lineage>
        <taxon>Eukaryota</taxon>
        <taxon>Fungi</taxon>
        <taxon>Fungi incertae sedis</taxon>
        <taxon>Zoopagomycota</taxon>
        <taxon>Kickxellomycotina</taxon>
        <taxon>Dimargaritomycetes</taxon>
        <taxon>Dimargaritales</taxon>
        <taxon>Dimargaritaceae</taxon>
        <taxon>Dimargaris</taxon>
    </lineage>
</organism>
<protein>
    <submittedName>
        <fullName evidence="2">Uncharacterized protein</fullName>
    </submittedName>
</protein>
<feature type="compositionally biased region" description="Polar residues" evidence="1">
    <location>
        <begin position="72"/>
        <end position="82"/>
    </location>
</feature>
<name>A0A9W8EAH3_9FUNG</name>
<dbReference type="AlphaFoldDB" id="A0A9W8EAH3"/>
<dbReference type="EMBL" id="JANBQB010001329">
    <property type="protein sequence ID" value="KAJ1971564.1"/>
    <property type="molecule type" value="Genomic_DNA"/>
</dbReference>
<accession>A0A9W8EAH3</accession>
<proteinExistence type="predicted"/>
<feature type="compositionally biased region" description="Polar residues" evidence="1">
    <location>
        <begin position="17"/>
        <end position="42"/>
    </location>
</feature>
<feature type="region of interest" description="Disordered" evidence="1">
    <location>
        <begin position="17"/>
        <end position="98"/>
    </location>
</feature>
<gene>
    <name evidence="2" type="ORF">H4R34_005703</name>
</gene>